<reference evidence="3 4" key="1">
    <citation type="journal article" date="2011" name="Proc. Natl. Acad. Sci. U.S.A.">
        <title>Comparative genomics of xylose-fermenting fungi for enhanced biofuel production.</title>
        <authorList>
            <person name="Wohlbach D.J."/>
            <person name="Kuo A."/>
            <person name="Sato T.K."/>
            <person name="Potts K.M."/>
            <person name="Salamov A.A."/>
            <person name="LaButti K.M."/>
            <person name="Sun H."/>
            <person name="Clum A."/>
            <person name="Pangilinan J.L."/>
            <person name="Lindquist E.A."/>
            <person name="Lucas S."/>
            <person name="Lapidus A."/>
            <person name="Jin M."/>
            <person name="Gunawan C."/>
            <person name="Balan V."/>
            <person name="Dale B.E."/>
            <person name="Jeffries T.W."/>
            <person name="Zinkel R."/>
            <person name="Barry K.W."/>
            <person name="Grigoriev I.V."/>
            <person name="Gasch A.P."/>
        </authorList>
    </citation>
    <scope>NUCLEOTIDE SEQUENCE [LARGE SCALE GENOMIC DNA]</scope>
    <source>
        <strain evidence="4">NRRL Y-27907 / 11-Y1</strain>
    </source>
</reference>
<dbReference type="GeneID" id="18874074"/>
<dbReference type="HOGENOM" id="CLU_400427_0_0_1"/>
<dbReference type="InterPro" id="IPR025304">
    <property type="entry name" value="ALIX_V_dom"/>
</dbReference>
<feature type="compositionally biased region" description="Polar residues" evidence="1">
    <location>
        <begin position="406"/>
        <end position="444"/>
    </location>
</feature>
<dbReference type="PANTHER" id="PTHR23030">
    <property type="entry name" value="PCD6 INTERACTING PROTEIN-RELATED"/>
    <property type="match status" value="1"/>
</dbReference>
<dbReference type="Proteomes" id="UP000000709">
    <property type="component" value="Unassembled WGS sequence"/>
</dbReference>
<feature type="compositionally biased region" description="Low complexity" evidence="1">
    <location>
        <begin position="469"/>
        <end position="506"/>
    </location>
</feature>
<feature type="compositionally biased region" description="Polar residues" evidence="1">
    <location>
        <begin position="619"/>
        <end position="650"/>
    </location>
</feature>
<dbReference type="RefSeq" id="XP_007376041.1">
    <property type="nucleotide sequence ID" value="XM_007375979.1"/>
</dbReference>
<feature type="compositionally biased region" description="Pro residues" evidence="1">
    <location>
        <begin position="591"/>
        <end position="611"/>
    </location>
</feature>
<dbReference type="STRING" id="619300.G3AR88"/>
<proteinExistence type="predicted"/>
<feature type="region of interest" description="Disordered" evidence="1">
    <location>
        <begin position="386"/>
        <end position="650"/>
    </location>
</feature>
<dbReference type="Pfam" id="PF13949">
    <property type="entry name" value="ALIX_LYPXL_bnd"/>
    <property type="match status" value="1"/>
</dbReference>
<dbReference type="Gene3D" id="1.20.120.560">
    <property type="entry name" value="alix/aip1 in complex with the ypdl late domain"/>
    <property type="match status" value="1"/>
</dbReference>
<dbReference type="PANTHER" id="PTHR23030:SF30">
    <property type="entry name" value="TYROSINE-PROTEIN PHOSPHATASE NON-RECEPTOR TYPE 23"/>
    <property type="match status" value="1"/>
</dbReference>
<dbReference type="GO" id="GO:0005768">
    <property type="term" value="C:endosome"/>
    <property type="evidence" value="ECO:0007669"/>
    <property type="project" value="TreeGrafter"/>
</dbReference>
<gene>
    <name evidence="3" type="ORF">SPAPADRAFT_61835</name>
</gene>
<name>G3AR88_SPAPN</name>
<dbReference type="InParanoid" id="G3AR88"/>
<dbReference type="eggNOG" id="KOG2220">
    <property type="taxonomic scope" value="Eukaryota"/>
</dbReference>
<evidence type="ECO:0000259" key="2">
    <source>
        <dbReference type="Pfam" id="PF13949"/>
    </source>
</evidence>
<evidence type="ECO:0000256" key="1">
    <source>
        <dbReference type="SAM" id="MobiDB-lite"/>
    </source>
</evidence>
<feature type="compositionally biased region" description="Low complexity" evidence="1">
    <location>
        <begin position="445"/>
        <end position="457"/>
    </location>
</feature>
<dbReference type="OMA" id="FNQISEY"/>
<feature type="domain" description="ALIX V-shaped" evidence="2">
    <location>
        <begin position="144"/>
        <end position="372"/>
    </location>
</feature>
<dbReference type="KEGG" id="spaa:SPAPADRAFT_61835"/>
<accession>G3AR88</accession>
<keyword evidence="4" id="KW-1185">Reference proteome</keyword>
<sequence>MDSTKIIPINQHTILQEINEQNYNNFLTNVVPINIHELSSFYSEEKSQFLRNEMDLVDVSNEEVESVLEYLKLPKSLIEIKEMFNFAQQGTEIPSQIKDKVAEIASSYNQDAQTKSSIESLRRQILETISACDSKLSGSFSNKDELIQLKKVLYDATNSDQKLFSLIDPSLYSILSKGPDSTEFTGLFEGQDEIKQAAPEVSLLDIDDSKQDSDVVSSNIKRLEDILHDIHMAKSQKMKLMEKLKTEIHNDDISDILILNSKLKSSNEIRTVIFPEELKKFNPYNEELDKLVTKEKSFINDLKSNWNNLVTNPQVKNMTKNRVSLDKKVSESTGRIIEFYENWKKYHAGLAKGRNFYQDLLNHASKVKNDIEMGIKMNEGFKNLNVGAPTGGQQQYQQFTGGSQEGYRQQVASPQSSGHNYQQYASPQSTGQNYQQYASPQSTGPSYQQQPPTAQQFPPQPMVNRHDSYSAQYPSQQQSQSSQYQPAQAQTQPPQYQSQYQPQPQYQGPPPLVNRGSTDASGFGYQHRQNQIPPQQPPVLNRPSTFESNPSMTYTPPIQSGQYGQAPLPPQGYSRPPQLPPKQPSYSQPSAPKPPVPPQVPSQAQPPPPQQQPSGQVPWNQNEANKSNNSLIYDQPSTYNPNMYNFFSSN</sequence>
<protein>
    <recommendedName>
        <fullName evidence="2">ALIX V-shaped domain-containing protein</fullName>
    </recommendedName>
</protein>
<evidence type="ECO:0000313" key="3">
    <source>
        <dbReference type="EMBL" id="EGW31263.1"/>
    </source>
</evidence>
<organism evidence="4">
    <name type="scientific">Spathaspora passalidarum (strain NRRL Y-27907 / 11-Y1)</name>
    <dbReference type="NCBI Taxonomy" id="619300"/>
    <lineage>
        <taxon>Eukaryota</taxon>
        <taxon>Fungi</taxon>
        <taxon>Dikarya</taxon>
        <taxon>Ascomycota</taxon>
        <taxon>Saccharomycotina</taxon>
        <taxon>Pichiomycetes</taxon>
        <taxon>Debaryomycetaceae</taxon>
        <taxon>Spathaspora</taxon>
    </lineage>
</organism>
<feature type="compositionally biased region" description="Polar residues" evidence="1">
    <location>
        <begin position="542"/>
        <end position="563"/>
    </location>
</feature>
<dbReference type="OrthoDB" id="2141925at2759"/>
<dbReference type="AlphaFoldDB" id="G3AR88"/>
<evidence type="ECO:0000313" key="4">
    <source>
        <dbReference type="Proteomes" id="UP000000709"/>
    </source>
</evidence>
<dbReference type="EMBL" id="GL996503">
    <property type="protein sequence ID" value="EGW31263.1"/>
    <property type="molecule type" value="Genomic_DNA"/>
</dbReference>
<feature type="compositionally biased region" description="Low complexity" evidence="1">
    <location>
        <begin position="391"/>
        <end position="402"/>
    </location>
</feature>
<dbReference type="Gene3D" id="1.20.140.50">
    <property type="entry name" value="alix/aip1 like domains"/>
    <property type="match status" value="1"/>
</dbReference>
<dbReference type="GO" id="GO:0043328">
    <property type="term" value="P:protein transport to vacuole involved in ubiquitin-dependent protein catabolic process via the multivesicular body sorting pathway"/>
    <property type="evidence" value="ECO:0007669"/>
    <property type="project" value="TreeGrafter"/>
</dbReference>